<evidence type="ECO:0000313" key="4">
    <source>
        <dbReference type="EnsemblMetazoa" id="Aqu2.1.13046_001"/>
    </source>
</evidence>
<dbReference type="PANTHER" id="PTHR12474">
    <property type="entry name" value="P53 REGULATED PA26 NUCLEAR PROTEIN SESTRIN"/>
    <property type="match status" value="1"/>
</dbReference>
<dbReference type="OrthoDB" id="337464at2759"/>
<dbReference type="EnsemblMetazoa" id="Aqu2.1.13046_001">
    <property type="protein sequence ID" value="Aqu2.1.13046_001"/>
    <property type="gene ID" value="Aqu2.1.13046"/>
</dbReference>
<evidence type="ECO:0000256" key="2">
    <source>
        <dbReference type="ARBA" id="ARBA00008350"/>
    </source>
</evidence>
<dbReference type="GO" id="GO:0005634">
    <property type="term" value="C:nucleus"/>
    <property type="evidence" value="ECO:0007669"/>
    <property type="project" value="InterPro"/>
</dbReference>
<dbReference type="GO" id="GO:0016684">
    <property type="term" value="F:oxidoreductase activity, acting on peroxide as acceptor"/>
    <property type="evidence" value="ECO:0007669"/>
    <property type="project" value="TreeGrafter"/>
</dbReference>
<sequence>LYENAFLRDARLSNIVQCLSDHPQYLDLFIQTMDFIMNGDGPLNQDVRCYIAILASSRHRCSYLVSQ</sequence>
<dbReference type="SUPFAM" id="SSF69118">
    <property type="entry name" value="AhpD-like"/>
    <property type="match status" value="1"/>
</dbReference>
<dbReference type="PANTHER" id="PTHR12474:SF0">
    <property type="entry name" value="SESTRIN HOMOLOG"/>
    <property type="match status" value="1"/>
</dbReference>
<evidence type="ECO:0000256" key="1">
    <source>
        <dbReference type="ARBA" id="ARBA00004496"/>
    </source>
</evidence>
<dbReference type="GO" id="GO:0005737">
    <property type="term" value="C:cytoplasm"/>
    <property type="evidence" value="ECO:0007669"/>
    <property type="project" value="UniProtKB-SubCell"/>
</dbReference>
<proteinExistence type="inferred from homology"/>
<comment type="similarity">
    <text evidence="2">Belongs to the sestrin family.</text>
</comment>
<dbReference type="AlphaFoldDB" id="A0A1X7TEK6"/>
<dbReference type="GO" id="GO:0016239">
    <property type="term" value="P:positive regulation of macroautophagy"/>
    <property type="evidence" value="ECO:0007669"/>
    <property type="project" value="TreeGrafter"/>
</dbReference>
<organism evidence="4">
    <name type="scientific">Amphimedon queenslandica</name>
    <name type="common">Sponge</name>
    <dbReference type="NCBI Taxonomy" id="400682"/>
    <lineage>
        <taxon>Eukaryota</taxon>
        <taxon>Metazoa</taxon>
        <taxon>Porifera</taxon>
        <taxon>Demospongiae</taxon>
        <taxon>Heteroscleromorpha</taxon>
        <taxon>Haplosclerida</taxon>
        <taxon>Niphatidae</taxon>
        <taxon>Amphimedon</taxon>
    </lineage>
</organism>
<dbReference type="InParanoid" id="A0A1X7TEK6"/>
<dbReference type="InterPro" id="IPR029032">
    <property type="entry name" value="AhpD-like"/>
</dbReference>
<dbReference type="STRING" id="400682.A0A1X7TEK6"/>
<dbReference type="GO" id="GO:1904262">
    <property type="term" value="P:negative regulation of TORC1 signaling"/>
    <property type="evidence" value="ECO:0007669"/>
    <property type="project" value="TreeGrafter"/>
</dbReference>
<evidence type="ECO:0000256" key="3">
    <source>
        <dbReference type="ARBA" id="ARBA00022490"/>
    </source>
</evidence>
<keyword evidence="3" id="KW-0963">Cytoplasm</keyword>
<dbReference type="GO" id="GO:0071233">
    <property type="term" value="P:cellular response to L-leucine"/>
    <property type="evidence" value="ECO:0007669"/>
    <property type="project" value="TreeGrafter"/>
</dbReference>
<comment type="subcellular location">
    <subcellularLocation>
        <location evidence="1">Cytoplasm</location>
    </subcellularLocation>
</comment>
<dbReference type="InterPro" id="IPR006730">
    <property type="entry name" value="Sestrin"/>
</dbReference>
<reference evidence="4" key="1">
    <citation type="submission" date="2017-05" db="UniProtKB">
        <authorList>
            <consortium name="EnsemblMetazoa"/>
        </authorList>
    </citation>
    <scope>IDENTIFICATION</scope>
</reference>
<dbReference type="eggNOG" id="KOG3746">
    <property type="taxonomic scope" value="Eukaryota"/>
</dbReference>
<protein>
    <submittedName>
        <fullName evidence="4">Uncharacterized protein</fullName>
    </submittedName>
</protein>
<dbReference type="Pfam" id="PF04636">
    <property type="entry name" value="PA26"/>
    <property type="match status" value="1"/>
</dbReference>
<dbReference type="GO" id="GO:1901031">
    <property type="term" value="P:regulation of response to reactive oxygen species"/>
    <property type="evidence" value="ECO:0007669"/>
    <property type="project" value="InterPro"/>
</dbReference>
<dbReference type="GO" id="GO:1990253">
    <property type="term" value="P:cellular response to leucine starvation"/>
    <property type="evidence" value="ECO:0007669"/>
    <property type="project" value="TreeGrafter"/>
</dbReference>
<name>A0A1X7TEK6_AMPQE</name>
<accession>A0A1X7TEK6</accession>
<dbReference type="Gene3D" id="1.20.1290.10">
    <property type="entry name" value="AhpD-like"/>
    <property type="match status" value="1"/>
</dbReference>
<dbReference type="GO" id="GO:0070728">
    <property type="term" value="F:L-leucine binding"/>
    <property type="evidence" value="ECO:0007669"/>
    <property type="project" value="TreeGrafter"/>
</dbReference>